<gene>
    <name evidence="2" type="ORF">GXY80_06080</name>
</gene>
<dbReference type="PANTHER" id="PTHR33375:SF1">
    <property type="entry name" value="CHROMOSOME-PARTITIONING PROTEIN PARB-RELATED"/>
    <property type="match status" value="1"/>
</dbReference>
<reference evidence="2" key="2">
    <citation type="submission" date="2020-01" db="EMBL/GenBank/DDBJ databases">
        <authorList>
            <person name="Campanaro S."/>
        </authorList>
    </citation>
    <scope>NUCLEOTIDE SEQUENCE</scope>
    <source>
        <strain evidence="2">AS06rmzACSIP_7</strain>
    </source>
</reference>
<comment type="caution">
    <text evidence="2">The sequence shown here is derived from an EMBL/GenBank/DDBJ whole genome shotgun (WGS) entry which is preliminary data.</text>
</comment>
<dbReference type="GO" id="GO:0007059">
    <property type="term" value="P:chromosome segregation"/>
    <property type="evidence" value="ECO:0007669"/>
    <property type="project" value="TreeGrafter"/>
</dbReference>
<proteinExistence type="predicted"/>
<evidence type="ECO:0000313" key="2">
    <source>
        <dbReference type="EMBL" id="NLW35037.1"/>
    </source>
</evidence>
<evidence type="ECO:0000259" key="1">
    <source>
        <dbReference type="SMART" id="SM00470"/>
    </source>
</evidence>
<dbReference type="SUPFAM" id="SSF110849">
    <property type="entry name" value="ParB/Sulfiredoxin"/>
    <property type="match status" value="1"/>
</dbReference>
<dbReference type="EMBL" id="JAAYEE010000100">
    <property type="protein sequence ID" value="NLW35037.1"/>
    <property type="molecule type" value="Genomic_DNA"/>
</dbReference>
<dbReference type="InterPro" id="IPR036086">
    <property type="entry name" value="ParB/Sulfiredoxin_sf"/>
</dbReference>
<name>A0A971M2V4_9BACT</name>
<dbReference type="GO" id="GO:0005694">
    <property type="term" value="C:chromosome"/>
    <property type="evidence" value="ECO:0007669"/>
    <property type="project" value="TreeGrafter"/>
</dbReference>
<sequence length="302" mass="34266">MMTIPLDRIDLHDQRFCISYPLENDLLFASIRRLGVIHPLILLDTTPFVVVTGFKRLIMARRLGFTAIPAILVNLDEKEALLYAIHDNLTRDLNLVERAHTINKILHIGFEAGELHDTMTLLGFQPHGKILMHLAAIASAEETVKGFIVAHNLAMKSTRYLFGFDAEEREAVIHALSRFHVTESMIRETLEMLSLLKVRTGTVPLKDLAEAADGKDLERRLKDRTHPSLSALHRKLQGIRHQAALPPDVDIKVDPFFEKEYIDIRIRAKSNKDVAEAVGKLRTLIDTDLIRSIFDLTKGHIR</sequence>
<dbReference type="AlphaFoldDB" id="A0A971M2V4"/>
<dbReference type="Proteomes" id="UP000777265">
    <property type="component" value="Unassembled WGS sequence"/>
</dbReference>
<dbReference type="Gene3D" id="3.90.1530.10">
    <property type="entry name" value="Conserved hypothetical protein from pyrococcus furiosus pfu- 392566-001, ParB domain"/>
    <property type="match status" value="1"/>
</dbReference>
<dbReference type="PANTHER" id="PTHR33375">
    <property type="entry name" value="CHROMOSOME-PARTITIONING PROTEIN PARB-RELATED"/>
    <property type="match status" value="1"/>
</dbReference>
<dbReference type="Pfam" id="PF02195">
    <property type="entry name" value="ParB_N"/>
    <property type="match status" value="1"/>
</dbReference>
<reference evidence="2" key="1">
    <citation type="journal article" date="2020" name="Biotechnol. Biofuels">
        <title>New insights from the biogas microbiome by comprehensive genome-resolved metagenomics of nearly 1600 species originating from multiple anaerobic digesters.</title>
        <authorList>
            <person name="Campanaro S."/>
            <person name="Treu L."/>
            <person name="Rodriguez-R L.M."/>
            <person name="Kovalovszki A."/>
            <person name="Ziels R.M."/>
            <person name="Maus I."/>
            <person name="Zhu X."/>
            <person name="Kougias P.G."/>
            <person name="Basile A."/>
            <person name="Luo G."/>
            <person name="Schluter A."/>
            <person name="Konstantinidis K.T."/>
            <person name="Angelidaki I."/>
        </authorList>
    </citation>
    <scope>NUCLEOTIDE SEQUENCE</scope>
    <source>
        <strain evidence="2">AS06rmzACSIP_7</strain>
    </source>
</reference>
<dbReference type="InterPro" id="IPR003115">
    <property type="entry name" value="ParB_N"/>
</dbReference>
<protein>
    <submittedName>
        <fullName evidence="2">ParB N-terminal domain-containing protein</fullName>
    </submittedName>
</protein>
<dbReference type="SMART" id="SM00470">
    <property type="entry name" value="ParB"/>
    <property type="match status" value="1"/>
</dbReference>
<dbReference type="InterPro" id="IPR050336">
    <property type="entry name" value="Chromosome_partition/occlusion"/>
</dbReference>
<feature type="domain" description="ParB-like N-terminal" evidence="1">
    <location>
        <begin position="2"/>
        <end position="89"/>
    </location>
</feature>
<evidence type="ECO:0000313" key="3">
    <source>
        <dbReference type="Proteomes" id="UP000777265"/>
    </source>
</evidence>
<organism evidence="2 3">
    <name type="scientific">Syntrophorhabdus aromaticivorans</name>
    <dbReference type="NCBI Taxonomy" id="328301"/>
    <lineage>
        <taxon>Bacteria</taxon>
        <taxon>Pseudomonadati</taxon>
        <taxon>Thermodesulfobacteriota</taxon>
        <taxon>Syntrophorhabdia</taxon>
        <taxon>Syntrophorhabdales</taxon>
        <taxon>Syntrophorhabdaceae</taxon>
        <taxon>Syntrophorhabdus</taxon>
    </lineage>
</organism>
<accession>A0A971M2V4</accession>